<proteinExistence type="predicted"/>
<evidence type="ECO:0000313" key="2">
    <source>
        <dbReference type="Proteomes" id="UP000308600"/>
    </source>
</evidence>
<feature type="non-terminal residue" evidence="1">
    <location>
        <position position="100"/>
    </location>
</feature>
<reference evidence="1 2" key="1">
    <citation type="journal article" date="2019" name="Nat. Ecol. Evol.">
        <title>Megaphylogeny resolves global patterns of mushroom evolution.</title>
        <authorList>
            <person name="Varga T."/>
            <person name="Krizsan K."/>
            <person name="Foldi C."/>
            <person name="Dima B."/>
            <person name="Sanchez-Garcia M."/>
            <person name="Sanchez-Ramirez S."/>
            <person name="Szollosi G.J."/>
            <person name="Szarkandi J.G."/>
            <person name="Papp V."/>
            <person name="Albert L."/>
            <person name="Andreopoulos W."/>
            <person name="Angelini C."/>
            <person name="Antonin V."/>
            <person name="Barry K.W."/>
            <person name="Bougher N.L."/>
            <person name="Buchanan P."/>
            <person name="Buyck B."/>
            <person name="Bense V."/>
            <person name="Catcheside P."/>
            <person name="Chovatia M."/>
            <person name="Cooper J."/>
            <person name="Damon W."/>
            <person name="Desjardin D."/>
            <person name="Finy P."/>
            <person name="Geml J."/>
            <person name="Haridas S."/>
            <person name="Hughes K."/>
            <person name="Justo A."/>
            <person name="Karasinski D."/>
            <person name="Kautmanova I."/>
            <person name="Kiss B."/>
            <person name="Kocsube S."/>
            <person name="Kotiranta H."/>
            <person name="LaButti K.M."/>
            <person name="Lechner B.E."/>
            <person name="Liimatainen K."/>
            <person name="Lipzen A."/>
            <person name="Lukacs Z."/>
            <person name="Mihaltcheva S."/>
            <person name="Morgado L.N."/>
            <person name="Niskanen T."/>
            <person name="Noordeloos M.E."/>
            <person name="Ohm R.A."/>
            <person name="Ortiz-Santana B."/>
            <person name="Ovrebo C."/>
            <person name="Racz N."/>
            <person name="Riley R."/>
            <person name="Savchenko A."/>
            <person name="Shiryaev A."/>
            <person name="Soop K."/>
            <person name="Spirin V."/>
            <person name="Szebenyi C."/>
            <person name="Tomsovsky M."/>
            <person name="Tulloss R.E."/>
            <person name="Uehling J."/>
            <person name="Grigoriev I.V."/>
            <person name="Vagvolgyi C."/>
            <person name="Papp T."/>
            <person name="Martin F.M."/>
            <person name="Miettinen O."/>
            <person name="Hibbett D.S."/>
            <person name="Nagy L.G."/>
        </authorList>
    </citation>
    <scope>NUCLEOTIDE SEQUENCE [LARGE SCALE GENOMIC DNA]</scope>
    <source>
        <strain evidence="1 2">NL-1719</strain>
    </source>
</reference>
<dbReference type="EMBL" id="ML208430">
    <property type="protein sequence ID" value="TFK65639.1"/>
    <property type="molecule type" value="Genomic_DNA"/>
</dbReference>
<sequence>MNNIPLLGRDSVEYFIRKYTLNEKQAVAFSLIAQKVLQPDSPPLRMYLAGPAGTGKTRVIHAVQDFFRTRQESRRLRLSAYMGSAARNIRGCTLHSLLQM</sequence>
<protein>
    <submittedName>
        <fullName evidence="1">Uncharacterized protein</fullName>
    </submittedName>
</protein>
<keyword evidence="2" id="KW-1185">Reference proteome</keyword>
<dbReference type="Proteomes" id="UP000308600">
    <property type="component" value="Unassembled WGS sequence"/>
</dbReference>
<accession>A0ACD3AJT9</accession>
<gene>
    <name evidence="1" type="ORF">BDN72DRAFT_773031</name>
</gene>
<evidence type="ECO:0000313" key="1">
    <source>
        <dbReference type="EMBL" id="TFK65639.1"/>
    </source>
</evidence>
<organism evidence="1 2">
    <name type="scientific">Pluteus cervinus</name>
    <dbReference type="NCBI Taxonomy" id="181527"/>
    <lineage>
        <taxon>Eukaryota</taxon>
        <taxon>Fungi</taxon>
        <taxon>Dikarya</taxon>
        <taxon>Basidiomycota</taxon>
        <taxon>Agaricomycotina</taxon>
        <taxon>Agaricomycetes</taxon>
        <taxon>Agaricomycetidae</taxon>
        <taxon>Agaricales</taxon>
        <taxon>Pluteineae</taxon>
        <taxon>Pluteaceae</taxon>
        <taxon>Pluteus</taxon>
    </lineage>
</organism>
<name>A0ACD3AJT9_9AGAR</name>